<feature type="compositionally biased region" description="Basic residues" evidence="1">
    <location>
        <begin position="106"/>
        <end position="120"/>
    </location>
</feature>
<evidence type="ECO:0000313" key="3">
    <source>
        <dbReference type="Proteomes" id="UP000027138"/>
    </source>
</evidence>
<evidence type="ECO:0000256" key="1">
    <source>
        <dbReference type="SAM" id="MobiDB-lite"/>
    </source>
</evidence>
<dbReference type="Proteomes" id="UP000027138">
    <property type="component" value="Unassembled WGS sequence"/>
</dbReference>
<evidence type="ECO:0000313" key="2">
    <source>
        <dbReference type="EMBL" id="KDP29445.1"/>
    </source>
</evidence>
<feature type="region of interest" description="Disordered" evidence="1">
    <location>
        <begin position="106"/>
        <end position="128"/>
    </location>
</feature>
<gene>
    <name evidence="2" type="ORF">JCGZ_18366</name>
</gene>
<name>A0A067KB05_JATCU</name>
<keyword evidence="3" id="KW-1185">Reference proteome</keyword>
<proteinExistence type="predicted"/>
<dbReference type="EMBL" id="KK914751">
    <property type="protein sequence ID" value="KDP29445.1"/>
    <property type="molecule type" value="Genomic_DNA"/>
</dbReference>
<accession>A0A067KB05</accession>
<sequence>MAPTVASPLPLMAAPSSELHRRNCWGKKDLREEGSRPKRVPRPLAAGIGVDRRKLVNTNCPGEQLRLAPIEALSAREEAGNTTTSTRRADRHLAFVERWPETRRKGRRRLLSHAQKKKERGRKEETKSVSRSFRFDSNRFDLIQQFGSILLDSRVFPLVFKLFAWFSKNQFDFRVRFDLF</sequence>
<reference evidence="2 3" key="1">
    <citation type="journal article" date="2014" name="PLoS ONE">
        <title>Global Analysis of Gene Expression Profiles in Physic Nut (Jatropha curcas L.) Seedlings Exposed to Salt Stress.</title>
        <authorList>
            <person name="Zhang L."/>
            <person name="Zhang C."/>
            <person name="Wu P."/>
            <person name="Chen Y."/>
            <person name="Li M."/>
            <person name="Jiang H."/>
            <person name="Wu G."/>
        </authorList>
    </citation>
    <scope>NUCLEOTIDE SEQUENCE [LARGE SCALE GENOMIC DNA]</scope>
    <source>
        <strain evidence="3">cv. GZQX0401</strain>
        <tissue evidence="2">Young leaves</tissue>
    </source>
</reference>
<dbReference type="AlphaFoldDB" id="A0A067KB05"/>
<protein>
    <submittedName>
        <fullName evidence="2">Uncharacterized protein</fullName>
    </submittedName>
</protein>
<organism evidence="2 3">
    <name type="scientific">Jatropha curcas</name>
    <name type="common">Barbados nut</name>
    <dbReference type="NCBI Taxonomy" id="180498"/>
    <lineage>
        <taxon>Eukaryota</taxon>
        <taxon>Viridiplantae</taxon>
        <taxon>Streptophyta</taxon>
        <taxon>Embryophyta</taxon>
        <taxon>Tracheophyta</taxon>
        <taxon>Spermatophyta</taxon>
        <taxon>Magnoliopsida</taxon>
        <taxon>eudicotyledons</taxon>
        <taxon>Gunneridae</taxon>
        <taxon>Pentapetalae</taxon>
        <taxon>rosids</taxon>
        <taxon>fabids</taxon>
        <taxon>Malpighiales</taxon>
        <taxon>Euphorbiaceae</taxon>
        <taxon>Crotonoideae</taxon>
        <taxon>Jatropheae</taxon>
        <taxon>Jatropha</taxon>
    </lineage>
</organism>